<keyword evidence="1 2" id="KW-0808">Transferase</keyword>
<dbReference type="Pfam" id="PF01066">
    <property type="entry name" value="CDP-OH_P_transf"/>
    <property type="match status" value="1"/>
</dbReference>
<dbReference type="AlphaFoldDB" id="A0A7C2Z3P1"/>
<name>A0A7C2Z3P1_9AQUI</name>
<organism evidence="4">
    <name type="scientific">Hydrogenobacter sp</name>
    <dbReference type="NCBI Taxonomy" id="2152829"/>
    <lineage>
        <taxon>Bacteria</taxon>
        <taxon>Pseudomonadati</taxon>
        <taxon>Aquificota</taxon>
        <taxon>Aquificia</taxon>
        <taxon>Aquificales</taxon>
        <taxon>Aquificaceae</taxon>
        <taxon>Hydrogenobacter</taxon>
    </lineage>
</organism>
<dbReference type="GO" id="GO:0016020">
    <property type="term" value="C:membrane"/>
    <property type="evidence" value="ECO:0007669"/>
    <property type="project" value="InterPro"/>
</dbReference>
<accession>A0A7C2Z3P1</accession>
<feature type="transmembrane region" description="Helical" evidence="3">
    <location>
        <begin position="32"/>
        <end position="49"/>
    </location>
</feature>
<comment type="caution">
    <text evidence="4">The sequence shown here is derived from an EMBL/GenBank/DDBJ whole genome shotgun (WGS) entry which is preliminary data.</text>
</comment>
<sequence>MSYLVRELKPTFERLIEPLVDLLNKLGTTPNLITILGLLLVAIGSLFLYLGQNFISFIFLLLGALCDAIDGSLARRLGKNSPFGAFFDSLMDRVSDALPFIAISLSSEDKVLSLFSMLAMVFSYTVSYARARAEGLGYELKVGAFERPERWIVLLLGIALDMVLLAVLIIAIGSLFTTLQRAYIFMKIQRR</sequence>
<dbReference type="GO" id="GO:0008654">
    <property type="term" value="P:phospholipid biosynthetic process"/>
    <property type="evidence" value="ECO:0007669"/>
    <property type="project" value="InterPro"/>
</dbReference>
<evidence type="ECO:0000256" key="3">
    <source>
        <dbReference type="SAM" id="Phobius"/>
    </source>
</evidence>
<evidence type="ECO:0000256" key="2">
    <source>
        <dbReference type="RuleBase" id="RU003750"/>
    </source>
</evidence>
<dbReference type="InterPro" id="IPR000462">
    <property type="entry name" value="CDP-OH_P_trans"/>
</dbReference>
<protein>
    <submittedName>
        <fullName evidence="4">CDP-alcohol phosphatidyltransferase family protein</fullName>
    </submittedName>
</protein>
<feature type="transmembrane region" description="Helical" evidence="3">
    <location>
        <begin position="111"/>
        <end position="131"/>
    </location>
</feature>
<feature type="transmembrane region" description="Helical" evidence="3">
    <location>
        <begin position="151"/>
        <end position="179"/>
    </location>
</feature>
<dbReference type="PROSITE" id="PS00379">
    <property type="entry name" value="CDP_ALCOHOL_P_TRANSF"/>
    <property type="match status" value="1"/>
</dbReference>
<keyword evidence="3" id="KW-1133">Transmembrane helix</keyword>
<keyword evidence="3" id="KW-0472">Membrane</keyword>
<dbReference type="EMBL" id="DSFP01000072">
    <property type="protein sequence ID" value="HEW46709.1"/>
    <property type="molecule type" value="Genomic_DNA"/>
</dbReference>
<dbReference type="Gene3D" id="1.20.120.1760">
    <property type="match status" value="1"/>
</dbReference>
<keyword evidence="3" id="KW-0812">Transmembrane</keyword>
<dbReference type="GO" id="GO:0016780">
    <property type="term" value="F:phosphotransferase activity, for other substituted phosphate groups"/>
    <property type="evidence" value="ECO:0007669"/>
    <property type="project" value="InterPro"/>
</dbReference>
<evidence type="ECO:0000313" key="4">
    <source>
        <dbReference type="EMBL" id="HEW46709.1"/>
    </source>
</evidence>
<comment type="similarity">
    <text evidence="2">Belongs to the CDP-alcohol phosphatidyltransferase class-I family.</text>
</comment>
<gene>
    <name evidence="4" type="ORF">ENO47_08650</name>
</gene>
<dbReference type="InterPro" id="IPR043130">
    <property type="entry name" value="CDP-OH_PTrfase_TM_dom"/>
</dbReference>
<proteinExistence type="inferred from homology"/>
<dbReference type="InterPro" id="IPR048254">
    <property type="entry name" value="CDP_ALCOHOL_P_TRANSF_CS"/>
</dbReference>
<evidence type="ECO:0000256" key="1">
    <source>
        <dbReference type="ARBA" id="ARBA00022679"/>
    </source>
</evidence>
<reference evidence="4" key="1">
    <citation type="journal article" date="2020" name="mSystems">
        <title>Genome- and Community-Level Interaction Insights into Carbon Utilization and Element Cycling Functions of Hydrothermarchaeota in Hydrothermal Sediment.</title>
        <authorList>
            <person name="Zhou Z."/>
            <person name="Liu Y."/>
            <person name="Xu W."/>
            <person name="Pan J."/>
            <person name="Luo Z.H."/>
            <person name="Li M."/>
        </authorList>
    </citation>
    <scope>NUCLEOTIDE SEQUENCE [LARGE SCALE GENOMIC DNA]</scope>
    <source>
        <strain evidence="4">SpSt-132</strain>
    </source>
</reference>